<dbReference type="GO" id="GO:0008483">
    <property type="term" value="F:transaminase activity"/>
    <property type="evidence" value="ECO:0007669"/>
    <property type="project" value="UniProtKB-KW"/>
</dbReference>
<evidence type="ECO:0000256" key="2">
    <source>
        <dbReference type="ARBA" id="ARBA00008954"/>
    </source>
</evidence>
<gene>
    <name evidence="5" type="ORF">MACH07_14520</name>
</gene>
<reference evidence="5 6" key="1">
    <citation type="submission" date="2023-01" db="EMBL/GenBank/DDBJ databases">
        <title>Complete genome sequence of Muricauda aquimarina strain IFOP_LL357.</title>
        <authorList>
            <person name="Gajardo G."/>
            <person name="Ueki S."/>
            <person name="Maruyama F."/>
        </authorList>
    </citation>
    <scope>NUCLEOTIDE SEQUENCE [LARGE SCALE GENOMIC DNA]</scope>
    <source>
        <strain evidence="5 6">IFOP_LL357</strain>
    </source>
</reference>
<keyword evidence="3 4" id="KW-0663">Pyridoxal phosphate</keyword>
<dbReference type="CDD" id="cd00610">
    <property type="entry name" value="OAT_like"/>
    <property type="match status" value="1"/>
</dbReference>
<proteinExistence type="inferred from homology"/>
<dbReference type="EMBL" id="AP027268">
    <property type="protein sequence ID" value="BDW92620.1"/>
    <property type="molecule type" value="Genomic_DNA"/>
</dbReference>
<dbReference type="RefSeq" id="WP_338197864.1">
    <property type="nucleotide sequence ID" value="NZ_AP027268.1"/>
</dbReference>
<accession>A0AA48HCA8</accession>
<dbReference type="PIRSF" id="PIRSF000521">
    <property type="entry name" value="Transaminase_4ab_Lys_Orn"/>
    <property type="match status" value="1"/>
</dbReference>
<dbReference type="Gene3D" id="3.40.640.10">
    <property type="entry name" value="Type I PLP-dependent aspartate aminotransferase-like (Major domain)"/>
    <property type="match status" value="1"/>
</dbReference>
<dbReference type="InterPro" id="IPR015422">
    <property type="entry name" value="PyrdxlP-dep_Trfase_small"/>
</dbReference>
<dbReference type="InterPro" id="IPR005814">
    <property type="entry name" value="Aminotrans_3"/>
</dbReference>
<comment type="cofactor">
    <cofactor evidence="1">
        <name>pyridoxal 5'-phosphate</name>
        <dbReference type="ChEBI" id="CHEBI:597326"/>
    </cofactor>
</comment>
<evidence type="ECO:0000313" key="6">
    <source>
        <dbReference type="Proteomes" id="UP001330184"/>
    </source>
</evidence>
<dbReference type="Proteomes" id="UP001330184">
    <property type="component" value="Chromosome"/>
</dbReference>
<sequence length="456" mass="51373">MMNRERDKHNLESVVEGDINLTPARSEWLQNEVSEETRELLEKDAKYFMHQSMSTPCLDVLQTCEGSHIESTSGKKYLDFHGNNVHQIGFSHPKLVSRLTEQLQSLTFSTRRYANKTAIRFAEKLTSYTPKGLDRILLTPNGSSAIGIALKLARAVTGKHKVVSFWDSFHGASLDAISVGGESVFQEHMGPLMPGVERIPPPITYRGIFEGDETKALEYLRYVLEKDHQIGAFLAETIRNTDVQIPSKKFWKGARELCTKHNVLLILDEIPIAFGRTGKMFAYELFDIEPDILCLGKGLGGGIFPQAAIVTREEYNKFGDISLGHYTHEKSPLGSIAGLTLLEVLEDEQILQKVKEDQEFMRKNLYKMYRKYSLIGDVRGVGLLWGIELVTDRTTKEKATNEAEEIMYECLKQGLSFKVSKGNVLQLSPALTISREELETAFEILNCAFLKTNTIA</sequence>
<name>A0AA48HCA8_9FLAO</name>
<dbReference type="InterPro" id="IPR049704">
    <property type="entry name" value="Aminotrans_3_PPA_site"/>
</dbReference>
<keyword evidence="5" id="KW-0808">Transferase</keyword>
<keyword evidence="5" id="KW-0032">Aminotransferase</keyword>
<protein>
    <submittedName>
        <fullName evidence="5">Aspartate aminotransferase family protein</fullName>
    </submittedName>
</protein>
<dbReference type="Pfam" id="PF00202">
    <property type="entry name" value="Aminotran_3"/>
    <property type="match status" value="1"/>
</dbReference>
<dbReference type="SUPFAM" id="SSF53383">
    <property type="entry name" value="PLP-dependent transferases"/>
    <property type="match status" value="1"/>
</dbReference>
<dbReference type="Gene3D" id="3.90.1150.10">
    <property type="entry name" value="Aspartate Aminotransferase, domain 1"/>
    <property type="match status" value="1"/>
</dbReference>
<evidence type="ECO:0000256" key="4">
    <source>
        <dbReference type="RuleBase" id="RU003560"/>
    </source>
</evidence>
<organism evidence="5 6">
    <name type="scientific">Flagellimonas marinaquae</name>
    <dbReference type="NCBI Taxonomy" id="254955"/>
    <lineage>
        <taxon>Bacteria</taxon>
        <taxon>Pseudomonadati</taxon>
        <taxon>Bacteroidota</taxon>
        <taxon>Flavobacteriia</taxon>
        <taxon>Flavobacteriales</taxon>
        <taxon>Flavobacteriaceae</taxon>
        <taxon>Flagellimonas</taxon>
    </lineage>
</organism>
<dbReference type="PANTHER" id="PTHR43094">
    <property type="entry name" value="AMINOTRANSFERASE"/>
    <property type="match status" value="1"/>
</dbReference>
<comment type="similarity">
    <text evidence="2 4">Belongs to the class-III pyridoxal-phosphate-dependent aminotransferase family.</text>
</comment>
<evidence type="ECO:0000256" key="3">
    <source>
        <dbReference type="ARBA" id="ARBA00022898"/>
    </source>
</evidence>
<dbReference type="PROSITE" id="PS00600">
    <property type="entry name" value="AA_TRANSFER_CLASS_3"/>
    <property type="match status" value="1"/>
</dbReference>
<dbReference type="AlphaFoldDB" id="A0AA48HCA8"/>
<evidence type="ECO:0000313" key="5">
    <source>
        <dbReference type="EMBL" id="BDW92620.1"/>
    </source>
</evidence>
<dbReference type="PANTHER" id="PTHR43094:SF1">
    <property type="entry name" value="AMINOTRANSFERASE CLASS-III"/>
    <property type="match status" value="1"/>
</dbReference>
<dbReference type="GO" id="GO:0030170">
    <property type="term" value="F:pyridoxal phosphate binding"/>
    <property type="evidence" value="ECO:0007669"/>
    <property type="project" value="InterPro"/>
</dbReference>
<evidence type="ECO:0000256" key="1">
    <source>
        <dbReference type="ARBA" id="ARBA00001933"/>
    </source>
</evidence>
<dbReference type="InterPro" id="IPR015421">
    <property type="entry name" value="PyrdxlP-dep_Trfase_major"/>
</dbReference>
<dbReference type="InterPro" id="IPR015424">
    <property type="entry name" value="PyrdxlP-dep_Trfase"/>
</dbReference>
<dbReference type="NCBIfam" id="NF004755">
    <property type="entry name" value="PRK06082.1"/>
    <property type="match status" value="1"/>
</dbReference>
<keyword evidence="6" id="KW-1185">Reference proteome</keyword>